<organism evidence="2 3">
    <name type="scientific">Neonectria magnoliae</name>
    <dbReference type="NCBI Taxonomy" id="2732573"/>
    <lineage>
        <taxon>Eukaryota</taxon>
        <taxon>Fungi</taxon>
        <taxon>Dikarya</taxon>
        <taxon>Ascomycota</taxon>
        <taxon>Pezizomycotina</taxon>
        <taxon>Sordariomycetes</taxon>
        <taxon>Hypocreomycetidae</taxon>
        <taxon>Hypocreales</taxon>
        <taxon>Nectriaceae</taxon>
        <taxon>Neonectria</taxon>
    </lineage>
</organism>
<evidence type="ECO:0000259" key="1">
    <source>
        <dbReference type="PROSITE" id="PS51459"/>
    </source>
</evidence>
<dbReference type="Proteomes" id="UP001498421">
    <property type="component" value="Unassembled WGS sequence"/>
</dbReference>
<dbReference type="EMBL" id="JAZAVK010000211">
    <property type="protein sequence ID" value="KAK7416367.1"/>
    <property type="molecule type" value="Genomic_DNA"/>
</dbReference>
<comment type="caution">
    <text evidence="2">The sequence shown here is derived from an EMBL/GenBank/DDBJ whole genome shotgun (WGS) entry which is preliminary data.</text>
</comment>
<name>A0ABR1H5I2_9HYPO</name>
<dbReference type="InterPro" id="IPR003812">
    <property type="entry name" value="Fido"/>
</dbReference>
<dbReference type="PROSITE" id="PS51459">
    <property type="entry name" value="FIDO"/>
    <property type="match status" value="1"/>
</dbReference>
<dbReference type="PANTHER" id="PTHR13504">
    <property type="entry name" value="FIDO DOMAIN-CONTAINING PROTEIN DDB_G0283145"/>
    <property type="match status" value="1"/>
</dbReference>
<sequence>MFARGTTDSVGGVRRHLFQGHYLVRCLTTDVARARLKLLEKIYKPFEKFPKHSPEWMALAPSGHVWKHVSSLRQIDELKKSMKYPVGVISKSLVAAYAHQSVKIEDNHLKSGESMVIEDYLNSHCFNKVGLKNLSSKDVKDYSLPDVSFLVPNVNWAEVIELRNHLLASRWISETSLRHQDTSGFGENKIRHLSALTMKSLTPGGHYPGIFGPKVKPGEYRQTPLGVRGNPTRVFPYNVEVPACMERFFQWRKKIHNEKKLHPLIIACQTVAYFLHIHAFPDGNGRVSRMIMHDYLLRHGYAPIVFQPLERQDYLRMIKDAQGGKPDEFIARVVTTQLEMLYMFKTGESSEKKLGARCLIKKPS</sequence>
<proteinExistence type="predicted"/>
<dbReference type="Pfam" id="PF02661">
    <property type="entry name" value="Fic"/>
    <property type="match status" value="1"/>
</dbReference>
<feature type="domain" description="Fido" evidence="1">
    <location>
        <begin position="185"/>
        <end position="335"/>
    </location>
</feature>
<dbReference type="InterPro" id="IPR040198">
    <property type="entry name" value="Fido_containing"/>
</dbReference>
<protein>
    <recommendedName>
        <fullName evidence="1">Fido domain-containing protein</fullName>
    </recommendedName>
</protein>
<evidence type="ECO:0000313" key="3">
    <source>
        <dbReference type="Proteomes" id="UP001498421"/>
    </source>
</evidence>
<keyword evidence="3" id="KW-1185">Reference proteome</keyword>
<dbReference type="SUPFAM" id="SSF140931">
    <property type="entry name" value="Fic-like"/>
    <property type="match status" value="1"/>
</dbReference>
<gene>
    <name evidence="2" type="ORF">QQZ08_012024</name>
</gene>
<accession>A0ABR1H5I2</accession>
<evidence type="ECO:0000313" key="2">
    <source>
        <dbReference type="EMBL" id="KAK7416367.1"/>
    </source>
</evidence>
<reference evidence="2 3" key="1">
    <citation type="journal article" date="2025" name="Microbiol. Resour. Announc.">
        <title>Draft genome sequences for Neonectria magnoliae and Neonectria punicea, canker pathogens of Liriodendron tulipifera and Acer saccharum in West Virginia.</title>
        <authorList>
            <person name="Petronek H.M."/>
            <person name="Kasson M.T."/>
            <person name="Metheny A.M."/>
            <person name="Stauder C.M."/>
            <person name="Lovett B."/>
            <person name="Lynch S.C."/>
            <person name="Garnas J.R."/>
            <person name="Kasson L.R."/>
            <person name="Stajich J.E."/>
        </authorList>
    </citation>
    <scope>NUCLEOTIDE SEQUENCE [LARGE SCALE GENOMIC DNA]</scope>
    <source>
        <strain evidence="2 3">NRRL 64651</strain>
    </source>
</reference>
<dbReference type="Gene3D" id="1.10.3290.10">
    <property type="entry name" value="Fido-like domain"/>
    <property type="match status" value="1"/>
</dbReference>
<dbReference type="PANTHER" id="PTHR13504:SF38">
    <property type="entry name" value="FIDO DOMAIN-CONTAINING PROTEIN"/>
    <property type="match status" value="1"/>
</dbReference>
<dbReference type="InterPro" id="IPR036597">
    <property type="entry name" value="Fido-like_dom_sf"/>
</dbReference>